<dbReference type="OrthoDB" id="6119783at2759"/>
<dbReference type="FunFam" id="3.40.50.410:FF:000004">
    <property type="entry name" value="collagen alpha-6(VI) chain"/>
    <property type="match status" value="2"/>
</dbReference>
<evidence type="ECO:0000313" key="8">
    <source>
        <dbReference type="Proteomes" id="UP000242188"/>
    </source>
</evidence>
<comment type="subcellular location">
    <subcellularLocation>
        <location evidence="1">Secreted</location>
    </subcellularLocation>
</comment>
<dbReference type="CDD" id="cd01472">
    <property type="entry name" value="vWA_collagen"/>
    <property type="match status" value="1"/>
</dbReference>
<keyword evidence="3" id="KW-0732">Signal</keyword>
<dbReference type="AlphaFoldDB" id="A0A210QLP2"/>
<accession>A0A210QLP2</accession>
<dbReference type="Proteomes" id="UP000242188">
    <property type="component" value="Unassembled WGS sequence"/>
</dbReference>
<keyword evidence="8" id="KW-1185">Reference proteome</keyword>
<dbReference type="PRINTS" id="PR00453">
    <property type="entry name" value="VWFADOMAIN"/>
</dbReference>
<dbReference type="PROSITE" id="PS50234">
    <property type="entry name" value="VWFA"/>
    <property type="match status" value="3"/>
</dbReference>
<dbReference type="GO" id="GO:0005581">
    <property type="term" value="C:collagen trimer"/>
    <property type="evidence" value="ECO:0007669"/>
    <property type="project" value="UniProtKB-KW"/>
</dbReference>
<sequence length="669" mass="73856">MDAYCDFFGIILTTGHQVDQMKCKVDIAFVVDSSSSISVDDFDIQKNFIEDVVRRFDVGPEDVQFAAVSYSGNAYDEFKFNAGSDQSRVIKDVGDIRYSQGPATRTYKAIERMRTYLFAPGKGSRDDVVHVGIILTDGTTNPGKYDRLSTKMGKAATQEQAQLAKDDGIYLFAVGIGPDVNKEELLGIASVDPDNKFMITVDSYNQLNTKVVKETLSYRACSPVSSPNPVINIEQPIFPDIPQGEDPNEVCQGKPADVFFLLDESSSIHSEANFKLELKFVEHVINYLDVSADLTRVGVLTFSDTATMHFKLNDYSNKDEVESALKNIQWRGGNTYTHEALQMLRNEGFSVMNGARKGVAHIGIIVTDGSSNEPKKTSEEAEKVLNEGTYMFAIGVGSVNKVELNTLASEPNSDFVFTVKNLGALDKIKEILAYRVCKENTQETPQEICGQRTADIVFVADASTNIGQSDFDKLLGFIGEVVSQFDIGVDATRVGLITFANTSKIEFNLNSYTSLHDMKKAISNVEWRSGQRYTAEAIQTLYCKMFTPEQGARGDDVPKIGIVLTDGTSRQPKKTNQMSKAAHDLGIRVFAIGIGQYIAEDELKSLSSNLDSYFKVDDFSALYSIGQSLTSKVCQEAKPGLHQLNAFDKKELKEIKTLLELLEKAESSN</sequence>
<dbReference type="InterPro" id="IPR002035">
    <property type="entry name" value="VWF_A"/>
</dbReference>
<evidence type="ECO:0000313" key="7">
    <source>
        <dbReference type="EMBL" id="OWF49646.1"/>
    </source>
</evidence>
<evidence type="ECO:0000256" key="5">
    <source>
        <dbReference type="ARBA" id="ARBA00023180"/>
    </source>
</evidence>
<dbReference type="Gene3D" id="3.40.50.410">
    <property type="entry name" value="von Willebrand factor, type A domain"/>
    <property type="match status" value="3"/>
</dbReference>
<evidence type="ECO:0000259" key="6">
    <source>
        <dbReference type="PROSITE" id="PS50234"/>
    </source>
</evidence>
<dbReference type="EMBL" id="NEDP02003013">
    <property type="protein sequence ID" value="OWF49646.1"/>
    <property type="molecule type" value="Genomic_DNA"/>
</dbReference>
<dbReference type="Pfam" id="PF00092">
    <property type="entry name" value="VWA"/>
    <property type="match status" value="3"/>
</dbReference>
<dbReference type="PANTHER" id="PTHR24020">
    <property type="entry name" value="COLLAGEN ALPHA"/>
    <property type="match status" value="1"/>
</dbReference>
<feature type="domain" description="VWFA" evidence="6">
    <location>
        <begin position="455"/>
        <end position="633"/>
    </location>
</feature>
<evidence type="ECO:0000256" key="1">
    <source>
        <dbReference type="ARBA" id="ARBA00004613"/>
    </source>
</evidence>
<dbReference type="InterPro" id="IPR050525">
    <property type="entry name" value="ECM_Assembly_Org"/>
</dbReference>
<reference evidence="7 8" key="1">
    <citation type="journal article" date="2017" name="Nat. Ecol. Evol.">
        <title>Scallop genome provides insights into evolution of bilaterian karyotype and development.</title>
        <authorList>
            <person name="Wang S."/>
            <person name="Zhang J."/>
            <person name="Jiao W."/>
            <person name="Li J."/>
            <person name="Xun X."/>
            <person name="Sun Y."/>
            <person name="Guo X."/>
            <person name="Huan P."/>
            <person name="Dong B."/>
            <person name="Zhang L."/>
            <person name="Hu X."/>
            <person name="Sun X."/>
            <person name="Wang J."/>
            <person name="Zhao C."/>
            <person name="Wang Y."/>
            <person name="Wang D."/>
            <person name="Huang X."/>
            <person name="Wang R."/>
            <person name="Lv J."/>
            <person name="Li Y."/>
            <person name="Zhang Z."/>
            <person name="Liu B."/>
            <person name="Lu W."/>
            <person name="Hui Y."/>
            <person name="Liang J."/>
            <person name="Zhou Z."/>
            <person name="Hou R."/>
            <person name="Li X."/>
            <person name="Liu Y."/>
            <person name="Li H."/>
            <person name="Ning X."/>
            <person name="Lin Y."/>
            <person name="Zhao L."/>
            <person name="Xing Q."/>
            <person name="Dou J."/>
            <person name="Li Y."/>
            <person name="Mao J."/>
            <person name="Guo H."/>
            <person name="Dou H."/>
            <person name="Li T."/>
            <person name="Mu C."/>
            <person name="Jiang W."/>
            <person name="Fu Q."/>
            <person name="Fu X."/>
            <person name="Miao Y."/>
            <person name="Liu J."/>
            <person name="Yu Q."/>
            <person name="Li R."/>
            <person name="Liao H."/>
            <person name="Li X."/>
            <person name="Kong Y."/>
            <person name="Jiang Z."/>
            <person name="Chourrout D."/>
            <person name="Li R."/>
            <person name="Bao Z."/>
        </authorList>
    </citation>
    <scope>NUCLEOTIDE SEQUENCE [LARGE SCALE GENOMIC DNA]</scope>
    <source>
        <strain evidence="7 8">PY_sf001</strain>
    </source>
</reference>
<dbReference type="PANTHER" id="PTHR24020:SF84">
    <property type="entry name" value="VWFA DOMAIN-CONTAINING PROTEIN"/>
    <property type="match status" value="1"/>
</dbReference>
<dbReference type="SMART" id="SM00327">
    <property type="entry name" value="VWA"/>
    <property type="match status" value="3"/>
</dbReference>
<evidence type="ECO:0000256" key="4">
    <source>
        <dbReference type="ARBA" id="ARBA00022737"/>
    </source>
</evidence>
<dbReference type="CDD" id="cd01450">
    <property type="entry name" value="vWFA_subfamily_ECM"/>
    <property type="match status" value="2"/>
</dbReference>
<dbReference type="GO" id="GO:0005576">
    <property type="term" value="C:extracellular region"/>
    <property type="evidence" value="ECO:0007669"/>
    <property type="project" value="UniProtKB-SubCell"/>
</dbReference>
<dbReference type="SUPFAM" id="SSF53300">
    <property type="entry name" value="vWA-like"/>
    <property type="match status" value="3"/>
</dbReference>
<organism evidence="7 8">
    <name type="scientific">Mizuhopecten yessoensis</name>
    <name type="common">Japanese scallop</name>
    <name type="synonym">Patinopecten yessoensis</name>
    <dbReference type="NCBI Taxonomy" id="6573"/>
    <lineage>
        <taxon>Eukaryota</taxon>
        <taxon>Metazoa</taxon>
        <taxon>Spiralia</taxon>
        <taxon>Lophotrochozoa</taxon>
        <taxon>Mollusca</taxon>
        <taxon>Bivalvia</taxon>
        <taxon>Autobranchia</taxon>
        <taxon>Pteriomorphia</taxon>
        <taxon>Pectinida</taxon>
        <taxon>Pectinoidea</taxon>
        <taxon>Pectinidae</taxon>
        <taxon>Mizuhopecten</taxon>
    </lineage>
</organism>
<name>A0A210QLP2_MIZYE</name>
<feature type="domain" description="VWFA" evidence="6">
    <location>
        <begin position="26"/>
        <end position="216"/>
    </location>
</feature>
<proteinExistence type="predicted"/>
<gene>
    <name evidence="7" type="ORF">KP79_PYT16319</name>
</gene>
<keyword evidence="2" id="KW-0964">Secreted</keyword>
<feature type="domain" description="VWFA" evidence="6">
    <location>
        <begin position="257"/>
        <end position="432"/>
    </location>
</feature>
<comment type="caution">
    <text evidence="7">The sequence shown here is derived from an EMBL/GenBank/DDBJ whole genome shotgun (WGS) entry which is preliminary data.</text>
</comment>
<dbReference type="InterPro" id="IPR036465">
    <property type="entry name" value="vWFA_dom_sf"/>
</dbReference>
<keyword evidence="7" id="KW-0176">Collagen</keyword>
<evidence type="ECO:0000256" key="2">
    <source>
        <dbReference type="ARBA" id="ARBA00022525"/>
    </source>
</evidence>
<protein>
    <submittedName>
        <fullName evidence="7">Collagen alpha-5(VI) chain</fullName>
    </submittedName>
</protein>
<keyword evidence="5" id="KW-0325">Glycoprotein</keyword>
<keyword evidence="4" id="KW-0677">Repeat</keyword>
<evidence type="ECO:0000256" key="3">
    <source>
        <dbReference type="ARBA" id="ARBA00022729"/>
    </source>
</evidence>